<dbReference type="EMBL" id="CABPRJ010000009">
    <property type="protein sequence ID" value="VVC25169.1"/>
    <property type="molecule type" value="Genomic_DNA"/>
</dbReference>
<proteinExistence type="predicted"/>
<protein>
    <submittedName>
        <fullName evidence="1">Uncharacterized protein</fullName>
    </submittedName>
</protein>
<dbReference type="SUPFAM" id="SSF158548">
    <property type="entry name" value="FLJ32549 domain-like"/>
    <property type="match status" value="1"/>
</dbReference>
<dbReference type="PANTHER" id="PTHR31581:SF1">
    <property type="entry name" value="KICSTOR SUBUNIT 2"/>
    <property type="match status" value="1"/>
</dbReference>
<dbReference type="GO" id="GO:0042149">
    <property type="term" value="P:cellular response to glucose starvation"/>
    <property type="evidence" value="ECO:0007669"/>
    <property type="project" value="TreeGrafter"/>
</dbReference>
<dbReference type="AlphaFoldDB" id="A0A5E4M3I0"/>
<keyword evidence="2" id="KW-1185">Reference proteome</keyword>
<evidence type="ECO:0000313" key="1">
    <source>
        <dbReference type="EMBL" id="VVC25169.1"/>
    </source>
</evidence>
<dbReference type="GO" id="GO:1904262">
    <property type="term" value="P:negative regulation of TORC1 signaling"/>
    <property type="evidence" value="ECO:0007669"/>
    <property type="project" value="TreeGrafter"/>
</dbReference>
<sequence>MMKSHQEIVRIYFKYLTQTNFDKAKDFMERQRSVLLSSVWPKPLFNILCDFAVAEKNYSDTNFEPEKNKLVARKEDENYLDFVYKTLFQDLGLLQEEVEDNYILEFITSLSKFISIRIKLLEFYDKLYEVGSSYSNIDFKELAETIEQIQSEVVIPSAIDGAMQILEYELDSMKHLFYCHWHLENWLYIESVLSLKRGSDAIIMWEKCYENKESWKFGSLFMSKNPLPRLVLWFKKFKLMTVSKFTLYFYKVLLEFTTYHDMRYFCNNYNLNLFTKMQLLHKKSEAQSVMLVFDTSELTNYKGPGYWSPSRDIVDPDIKYQIMLSFPKVPIKLDVLEKLISENNEDEFSMNKSSIIYIGKAAYLIMRVDTRITFIIFYNSKPKNEEKEKSNTFEFISQLRCHRLFPLINSSNYLVH</sequence>
<name>A0A5E4M3I0_9HEMI</name>
<dbReference type="Proteomes" id="UP000325440">
    <property type="component" value="Unassembled WGS sequence"/>
</dbReference>
<evidence type="ECO:0000313" key="2">
    <source>
        <dbReference type="Proteomes" id="UP000325440"/>
    </source>
</evidence>
<dbReference type="Pfam" id="PF09404">
    <property type="entry name" value="C12orf66_like"/>
    <property type="match status" value="1"/>
</dbReference>
<dbReference type="OrthoDB" id="18134at2759"/>
<dbReference type="SUPFAM" id="SSF160651">
    <property type="entry name" value="FLJ32549 C-terminal domain-like"/>
    <property type="match status" value="1"/>
</dbReference>
<dbReference type="Gene3D" id="1.10.3450.30">
    <property type="match status" value="1"/>
</dbReference>
<organism evidence="1 2">
    <name type="scientific">Cinara cedri</name>
    <dbReference type="NCBI Taxonomy" id="506608"/>
    <lineage>
        <taxon>Eukaryota</taxon>
        <taxon>Metazoa</taxon>
        <taxon>Ecdysozoa</taxon>
        <taxon>Arthropoda</taxon>
        <taxon>Hexapoda</taxon>
        <taxon>Insecta</taxon>
        <taxon>Pterygota</taxon>
        <taxon>Neoptera</taxon>
        <taxon>Paraneoptera</taxon>
        <taxon>Hemiptera</taxon>
        <taxon>Sternorrhyncha</taxon>
        <taxon>Aphidomorpha</taxon>
        <taxon>Aphidoidea</taxon>
        <taxon>Aphididae</taxon>
        <taxon>Lachninae</taxon>
        <taxon>Cinara</taxon>
    </lineage>
</organism>
<dbReference type="GO" id="GO:0034198">
    <property type="term" value="P:cellular response to amino acid starvation"/>
    <property type="evidence" value="ECO:0007669"/>
    <property type="project" value="TreeGrafter"/>
</dbReference>
<accession>A0A5E4M3I0</accession>
<dbReference type="PANTHER" id="PTHR31581">
    <property type="entry name" value="KICSTOR COMPLEX PROTEIN C12ORF66"/>
    <property type="match status" value="1"/>
</dbReference>
<dbReference type="GO" id="GO:0061462">
    <property type="term" value="P:protein localization to lysosome"/>
    <property type="evidence" value="ECO:0007669"/>
    <property type="project" value="TreeGrafter"/>
</dbReference>
<dbReference type="InterPro" id="IPR018544">
    <property type="entry name" value="KICS_2"/>
</dbReference>
<gene>
    <name evidence="1" type="ORF">CINCED_3A010593</name>
</gene>
<dbReference type="InterPro" id="IPR038060">
    <property type="entry name" value="C12orf66-like_central_sf"/>
</dbReference>
<reference evidence="1 2" key="1">
    <citation type="submission" date="2019-08" db="EMBL/GenBank/DDBJ databases">
        <authorList>
            <person name="Alioto T."/>
            <person name="Alioto T."/>
            <person name="Gomez Garrido J."/>
        </authorList>
    </citation>
    <scope>NUCLEOTIDE SEQUENCE [LARGE SCALE GENOMIC DNA]</scope>
</reference>